<name>A0AA39M489_9BILA</name>
<dbReference type="Proteomes" id="UP001175271">
    <property type="component" value="Unassembled WGS sequence"/>
</dbReference>
<comment type="caution">
    <text evidence="2">The sequence shown here is derived from an EMBL/GenBank/DDBJ whole genome shotgun (WGS) entry which is preliminary data.</text>
</comment>
<feature type="signal peptide" evidence="1">
    <location>
        <begin position="1"/>
        <end position="18"/>
    </location>
</feature>
<evidence type="ECO:0000313" key="3">
    <source>
        <dbReference type="Proteomes" id="UP001175271"/>
    </source>
</evidence>
<keyword evidence="1" id="KW-0732">Signal</keyword>
<gene>
    <name evidence="2" type="ORF">QR680_014465</name>
</gene>
<proteinExistence type="predicted"/>
<sequence>MDSKVVFLVLLIIGTCFGLSPRSPQFPRRREVPHNCLARGPYGGQYKCYVIIDYYSERFECYSLNVPYNYFAGFGNGEFVYDPSMPGQPAHPIAVEPPLPPQMMPAEQNSAVNQ</sequence>
<feature type="chain" id="PRO_5041334129" description="Secreted protein" evidence="1">
    <location>
        <begin position="19"/>
        <end position="114"/>
    </location>
</feature>
<evidence type="ECO:0008006" key="4">
    <source>
        <dbReference type="Google" id="ProtNLM"/>
    </source>
</evidence>
<dbReference type="EMBL" id="JAUCMV010000002">
    <property type="protein sequence ID" value="KAK0420020.1"/>
    <property type="molecule type" value="Genomic_DNA"/>
</dbReference>
<reference evidence="2" key="1">
    <citation type="submission" date="2023-06" db="EMBL/GenBank/DDBJ databases">
        <title>Genomic analysis of the entomopathogenic nematode Steinernema hermaphroditum.</title>
        <authorList>
            <person name="Schwarz E.M."/>
            <person name="Heppert J.K."/>
            <person name="Baniya A."/>
            <person name="Schwartz H.T."/>
            <person name="Tan C.-H."/>
            <person name="Antoshechkin I."/>
            <person name="Sternberg P.W."/>
            <person name="Goodrich-Blair H."/>
            <person name="Dillman A.R."/>
        </authorList>
    </citation>
    <scope>NUCLEOTIDE SEQUENCE</scope>
    <source>
        <strain evidence="2">PS9179</strain>
        <tissue evidence="2">Whole animal</tissue>
    </source>
</reference>
<accession>A0AA39M489</accession>
<protein>
    <recommendedName>
        <fullName evidence="4">Secreted protein</fullName>
    </recommendedName>
</protein>
<evidence type="ECO:0000313" key="2">
    <source>
        <dbReference type="EMBL" id="KAK0420020.1"/>
    </source>
</evidence>
<evidence type="ECO:0000256" key="1">
    <source>
        <dbReference type="SAM" id="SignalP"/>
    </source>
</evidence>
<dbReference type="AlphaFoldDB" id="A0AA39M489"/>
<organism evidence="2 3">
    <name type="scientific">Steinernema hermaphroditum</name>
    <dbReference type="NCBI Taxonomy" id="289476"/>
    <lineage>
        <taxon>Eukaryota</taxon>
        <taxon>Metazoa</taxon>
        <taxon>Ecdysozoa</taxon>
        <taxon>Nematoda</taxon>
        <taxon>Chromadorea</taxon>
        <taxon>Rhabditida</taxon>
        <taxon>Tylenchina</taxon>
        <taxon>Panagrolaimomorpha</taxon>
        <taxon>Strongyloidoidea</taxon>
        <taxon>Steinernematidae</taxon>
        <taxon>Steinernema</taxon>
    </lineage>
</organism>
<keyword evidence="3" id="KW-1185">Reference proteome</keyword>